<keyword evidence="3" id="KW-1185">Reference proteome</keyword>
<proteinExistence type="predicted"/>
<evidence type="ECO:0000313" key="2">
    <source>
        <dbReference type="EMBL" id="VDO70788.1"/>
    </source>
</evidence>
<feature type="compositionally biased region" description="Basic and acidic residues" evidence="1">
    <location>
        <begin position="85"/>
        <end position="94"/>
    </location>
</feature>
<evidence type="ECO:0000313" key="3">
    <source>
        <dbReference type="Proteomes" id="UP000050761"/>
    </source>
</evidence>
<dbReference type="Proteomes" id="UP000050761">
    <property type="component" value="Unassembled WGS sequence"/>
</dbReference>
<evidence type="ECO:0000256" key="1">
    <source>
        <dbReference type="SAM" id="MobiDB-lite"/>
    </source>
</evidence>
<sequence>MDATASPTRRTKTKKSSGKTTTSPAADSTDSMATPVSHGSAATPPAEGRSPKPSTKKPSIKSLFKRHAARRGKDRKSGTPSGKEASTKDSDRVSHSQAAAVKHAPVEESQTDAPLPKKHAAEPEQEAHGMQTEAPKPDSALGGVADRGPEPVAAHPGSNLEGVAVQDQGAINVAEHGQAVECALDSAPDGAFIGRGAFQTAISHTPRRLVHSSEI</sequence>
<accession>A0A3P8B2C5</accession>
<organism evidence="3 4">
    <name type="scientific">Heligmosomoides polygyrus</name>
    <name type="common">Parasitic roundworm</name>
    <dbReference type="NCBI Taxonomy" id="6339"/>
    <lineage>
        <taxon>Eukaryota</taxon>
        <taxon>Metazoa</taxon>
        <taxon>Ecdysozoa</taxon>
        <taxon>Nematoda</taxon>
        <taxon>Chromadorea</taxon>
        <taxon>Rhabditida</taxon>
        <taxon>Rhabditina</taxon>
        <taxon>Rhabditomorpha</taxon>
        <taxon>Strongyloidea</taxon>
        <taxon>Heligmosomidae</taxon>
        <taxon>Heligmosomoides</taxon>
    </lineage>
</organism>
<dbReference type="AlphaFoldDB" id="A0A183FJ93"/>
<reference evidence="2 3" key="1">
    <citation type="submission" date="2018-11" db="EMBL/GenBank/DDBJ databases">
        <authorList>
            <consortium name="Pathogen Informatics"/>
        </authorList>
    </citation>
    <scope>NUCLEOTIDE SEQUENCE [LARGE SCALE GENOMIC DNA]</scope>
</reference>
<dbReference type="WBParaSite" id="HPBE_0000706101-mRNA-1">
    <property type="protein sequence ID" value="HPBE_0000706101-mRNA-1"/>
    <property type="gene ID" value="HPBE_0000706101"/>
</dbReference>
<dbReference type="EMBL" id="UZAH01025805">
    <property type="protein sequence ID" value="VDO70788.1"/>
    <property type="molecule type" value="Genomic_DNA"/>
</dbReference>
<evidence type="ECO:0000313" key="4">
    <source>
        <dbReference type="WBParaSite" id="HPBE_0000706101-mRNA-1"/>
    </source>
</evidence>
<reference evidence="4" key="2">
    <citation type="submission" date="2019-09" db="UniProtKB">
        <authorList>
            <consortium name="WormBaseParasite"/>
        </authorList>
    </citation>
    <scope>IDENTIFICATION</scope>
</reference>
<feature type="compositionally biased region" description="Basic residues" evidence="1">
    <location>
        <begin position="54"/>
        <end position="74"/>
    </location>
</feature>
<feature type="compositionally biased region" description="Low complexity" evidence="1">
    <location>
        <begin position="18"/>
        <end position="34"/>
    </location>
</feature>
<name>A0A183FJ93_HELPZ</name>
<accession>A0A183FJ93</accession>
<protein>
    <submittedName>
        <fullName evidence="2 4">Uncharacterized protein</fullName>
    </submittedName>
</protein>
<feature type="region of interest" description="Disordered" evidence="1">
    <location>
        <begin position="1"/>
        <end position="159"/>
    </location>
</feature>
<gene>
    <name evidence="2" type="ORF">HPBE_LOCUS7062</name>
</gene>